<name>A0A3Q0IYP5_DIACI</name>
<feature type="compositionally biased region" description="Basic and acidic residues" evidence="1">
    <location>
        <begin position="277"/>
        <end position="299"/>
    </location>
</feature>
<evidence type="ECO:0000313" key="2">
    <source>
        <dbReference type="Proteomes" id="UP000079169"/>
    </source>
</evidence>
<feature type="region of interest" description="Disordered" evidence="1">
    <location>
        <begin position="146"/>
        <end position="251"/>
    </location>
</feature>
<sequence>MSLVAFLIHRLKKRKLRGRQPRPLGVEDNRIGYIEGSIRGSIRYLPEYVAYEPPHAALWKPHGYFPAGEAPPPYEEAVAAARAEAALQTHSIPTDTPSLGIVSTVTMPYHRTIPLNLLSGNSHATTTTTAVIVRSNVHYDTLPQASQTSNALDNTRHPSLTRHPTPTSTSLAPISNTSTSLLPNSNTSTDPPTHPPPSHSHHPSSCQGNTPLDLLKSPSYQTPPKTPGKHKMPPGVGGAPGGGMSPQNIYANVPSPNATSFMAACKERASYPGASNDKYHDKNHSGEREKSHDKSDRLSCKNSAHYPKYEKCTEMAKLANKHDYIYLTKTHESDSRTFPSRADVDRKHHELKIHDGHHAHKKHKKVQHGPNSGARNLTMPKIKTGKAGGGKTLHTNYLALEKQYDTILSNSLKQTPGHHVTHPVSHHARSGGVTARASVATISSSYGSSHHSTIPNYFTTPLAPSSDAKSLCGDAKSLCGDAKSLCGDAKSLCGDAKSLCGDAKSSVETLNPSAETLNPSAVTLNPSVGTPNPSHSTAISSHIVLISPSPCVTSSNPLPFTNPRPLRLDSNDEDYIDECENCRSDVIPSGDESSRMQDLETMTLQRSRPNCYEDFTEEKFASTSLTLPTHCRVQRPGDDDLAAESSELLRGFHRGEVRQHLAHAAHTLPGAEVGGGDESSRMQDLETMTLQRSRPNCYEDFTEEKFASTSLTLPTHCRVQRPSPMNNGPPPVINRFSSILSQSSLSEEDD</sequence>
<reference evidence="3" key="1">
    <citation type="submission" date="2025-08" db="UniProtKB">
        <authorList>
            <consortium name="RefSeq"/>
        </authorList>
    </citation>
    <scope>IDENTIFICATION</scope>
</reference>
<feature type="compositionally biased region" description="Basic residues" evidence="1">
    <location>
        <begin position="419"/>
        <end position="429"/>
    </location>
</feature>
<accession>A0A3Q0IYP5</accession>
<feature type="region of interest" description="Disordered" evidence="1">
    <location>
        <begin position="413"/>
        <end position="432"/>
    </location>
</feature>
<dbReference type="GeneID" id="113468564"/>
<evidence type="ECO:0000313" key="3">
    <source>
        <dbReference type="RefSeq" id="XP_026681371.1"/>
    </source>
</evidence>
<feature type="compositionally biased region" description="Polar residues" evidence="1">
    <location>
        <begin position="162"/>
        <end position="174"/>
    </location>
</feature>
<gene>
    <name evidence="3" type="primary">LOC113468564</name>
</gene>
<organism evidence="2 3">
    <name type="scientific">Diaphorina citri</name>
    <name type="common">Asian citrus psyllid</name>
    <dbReference type="NCBI Taxonomy" id="121845"/>
    <lineage>
        <taxon>Eukaryota</taxon>
        <taxon>Metazoa</taxon>
        <taxon>Ecdysozoa</taxon>
        <taxon>Arthropoda</taxon>
        <taxon>Hexapoda</taxon>
        <taxon>Insecta</taxon>
        <taxon>Pterygota</taxon>
        <taxon>Neoptera</taxon>
        <taxon>Paraneoptera</taxon>
        <taxon>Hemiptera</taxon>
        <taxon>Sternorrhyncha</taxon>
        <taxon>Psylloidea</taxon>
        <taxon>Psyllidae</taxon>
        <taxon>Diaphorininae</taxon>
        <taxon>Diaphorina</taxon>
    </lineage>
</organism>
<dbReference type="RefSeq" id="XP_026681371.1">
    <property type="nucleotide sequence ID" value="XM_026825570.1"/>
</dbReference>
<dbReference type="STRING" id="121845.A0A3Q0IYP5"/>
<feature type="region of interest" description="Disordered" evidence="1">
    <location>
        <begin position="356"/>
        <end position="388"/>
    </location>
</feature>
<feature type="compositionally biased region" description="Low complexity" evidence="1">
    <location>
        <begin position="175"/>
        <end position="191"/>
    </location>
</feature>
<feature type="region of interest" description="Disordered" evidence="1">
    <location>
        <begin position="271"/>
        <end position="300"/>
    </location>
</feature>
<keyword evidence="2" id="KW-1185">Reference proteome</keyword>
<protein>
    <submittedName>
        <fullName evidence="3">Uncharacterized protein LOC113468564</fullName>
    </submittedName>
</protein>
<dbReference type="Proteomes" id="UP000079169">
    <property type="component" value="Unplaced"/>
</dbReference>
<feature type="compositionally biased region" description="Basic residues" evidence="1">
    <location>
        <begin position="357"/>
        <end position="367"/>
    </location>
</feature>
<dbReference type="AlphaFoldDB" id="A0A3Q0IYP5"/>
<proteinExistence type="predicted"/>
<dbReference type="KEGG" id="dci:113468564"/>
<dbReference type="PaxDb" id="121845-A0A3Q0IYP5"/>
<evidence type="ECO:0000256" key="1">
    <source>
        <dbReference type="SAM" id="MobiDB-lite"/>
    </source>
</evidence>
<feature type="compositionally biased region" description="Gly residues" evidence="1">
    <location>
        <begin position="235"/>
        <end position="244"/>
    </location>
</feature>